<accession>A0AAE1KUT0</accession>
<evidence type="ECO:0000313" key="3">
    <source>
        <dbReference type="Proteomes" id="UP001286313"/>
    </source>
</evidence>
<evidence type="ECO:0000256" key="1">
    <source>
        <dbReference type="SAM" id="SignalP"/>
    </source>
</evidence>
<reference evidence="2" key="1">
    <citation type="submission" date="2023-10" db="EMBL/GenBank/DDBJ databases">
        <title>Genome assemblies of two species of porcelain crab, Petrolisthes cinctipes and Petrolisthes manimaculis (Anomura: Porcellanidae).</title>
        <authorList>
            <person name="Angst P."/>
        </authorList>
    </citation>
    <scope>NUCLEOTIDE SEQUENCE</scope>
    <source>
        <strain evidence="2">PB745_01</strain>
        <tissue evidence="2">Gill</tissue>
    </source>
</reference>
<dbReference type="AlphaFoldDB" id="A0AAE1KUT0"/>
<dbReference type="Proteomes" id="UP001286313">
    <property type="component" value="Unassembled WGS sequence"/>
</dbReference>
<keyword evidence="1" id="KW-0732">Signal</keyword>
<keyword evidence="3" id="KW-1185">Reference proteome</keyword>
<comment type="caution">
    <text evidence="2">The sequence shown here is derived from an EMBL/GenBank/DDBJ whole genome shotgun (WGS) entry which is preliminary data.</text>
</comment>
<name>A0AAE1KUT0_PETCI</name>
<gene>
    <name evidence="2" type="ORF">Pcinc_012966</name>
</gene>
<sequence length="81" mass="8971">MNTPLVLLLLVVLMGTVTETAQHPFKIDLQHQGCVCVTSPCNCGGRQQQQQPQRRPSPPSFRPYVRGCITLPCFHPPCPCV</sequence>
<proteinExistence type="predicted"/>
<evidence type="ECO:0000313" key="2">
    <source>
        <dbReference type="EMBL" id="KAK3882670.1"/>
    </source>
</evidence>
<protein>
    <submittedName>
        <fullName evidence="2">Uncharacterized protein</fullName>
    </submittedName>
</protein>
<organism evidence="2 3">
    <name type="scientific">Petrolisthes cinctipes</name>
    <name type="common">Flat porcelain crab</name>
    <dbReference type="NCBI Taxonomy" id="88211"/>
    <lineage>
        <taxon>Eukaryota</taxon>
        <taxon>Metazoa</taxon>
        <taxon>Ecdysozoa</taxon>
        <taxon>Arthropoda</taxon>
        <taxon>Crustacea</taxon>
        <taxon>Multicrustacea</taxon>
        <taxon>Malacostraca</taxon>
        <taxon>Eumalacostraca</taxon>
        <taxon>Eucarida</taxon>
        <taxon>Decapoda</taxon>
        <taxon>Pleocyemata</taxon>
        <taxon>Anomura</taxon>
        <taxon>Galatheoidea</taxon>
        <taxon>Porcellanidae</taxon>
        <taxon>Petrolisthes</taxon>
    </lineage>
</organism>
<feature type="signal peptide" evidence="1">
    <location>
        <begin position="1"/>
        <end position="20"/>
    </location>
</feature>
<feature type="chain" id="PRO_5042159835" evidence="1">
    <location>
        <begin position="21"/>
        <end position="81"/>
    </location>
</feature>
<dbReference type="EMBL" id="JAWQEG010001070">
    <property type="protein sequence ID" value="KAK3882670.1"/>
    <property type="molecule type" value="Genomic_DNA"/>
</dbReference>